<dbReference type="Proteomes" id="UP000029120">
    <property type="component" value="Chromosome 1"/>
</dbReference>
<dbReference type="EMBL" id="CM002869">
    <property type="protein sequence ID" value="KFK45007.1"/>
    <property type="molecule type" value="Genomic_DNA"/>
</dbReference>
<dbReference type="PANTHER" id="PTHR18829:SF0">
    <property type="entry name" value="PROTEIN YAE1 HOMOLOG"/>
    <property type="match status" value="1"/>
</dbReference>
<dbReference type="PANTHER" id="PTHR18829">
    <property type="entry name" value="PROTEIN YAE1 HOMOLOG"/>
    <property type="match status" value="1"/>
</dbReference>
<evidence type="ECO:0008006" key="3">
    <source>
        <dbReference type="Google" id="ProtNLM"/>
    </source>
</evidence>
<dbReference type="OMA" id="GTEIAQH"/>
<keyword evidence="2" id="KW-1185">Reference proteome</keyword>
<dbReference type="Gramene" id="KFK45007">
    <property type="protein sequence ID" value="KFK45007"/>
    <property type="gene ID" value="AALP_AA1G332300"/>
</dbReference>
<dbReference type="InterPro" id="IPR038881">
    <property type="entry name" value="Yae1-like"/>
</dbReference>
<dbReference type="AlphaFoldDB" id="A0A087HSA5"/>
<organism evidence="1 2">
    <name type="scientific">Arabis alpina</name>
    <name type="common">Alpine rock-cress</name>
    <dbReference type="NCBI Taxonomy" id="50452"/>
    <lineage>
        <taxon>Eukaryota</taxon>
        <taxon>Viridiplantae</taxon>
        <taxon>Streptophyta</taxon>
        <taxon>Embryophyta</taxon>
        <taxon>Tracheophyta</taxon>
        <taxon>Spermatophyta</taxon>
        <taxon>Magnoliopsida</taxon>
        <taxon>eudicotyledons</taxon>
        <taxon>Gunneridae</taxon>
        <taxon>Pentapetalae</taxon>
        <taxon>rosids</taxon>
        <taxon>malvids</taxon>
        <taxon>Brassicales</taxon>
        <taxon>Brassicaceae</taxon>
        <taxon>Arabideae</taxon>
        <taxon>Arabis</taxon>
    </lineage>
</organism>
<dbReference type="OrthoDB" id="20086at2759"/>
<protein>
    <recommendedName>
        <fullName evidence="3">Essential protein Yae1 N-terminal domain-containing protein</fullName>
    </recommendedName>
</protein>
<name>A0A087HSA5_ARAAL</name>
<gene>
    <name evidence="1" type="ordered locus">AALP_Aa1g332300</name>
</gene>
<sequence>MTNIGESLELSDNGVDDYNLEDFDDSWDSRLSQIREMDRDSEKIREKFYMEGYRNGIFAGKDAGFEEGLNIGFKESVLDGYKFGIVRGVCSALAFLPRELREKLNDEEETREEFQKLHNSVHAISTASAVKLYFETMTIKQEECVEEGPSSGLGRYVSELSSLLDKSPKIEVSQHSKYLCTSVESNADRSIKRL</sequence>
<reference evidence="2" key="1">
    <citation type="journal article" date="2015" name="Nat. Plants">
        <title>Genome expansion of Arabis alpina linked with retrotransposition and reduced symmetric DNA methylation.</title>
        <authorList>
            <person name="Willing E.M."/>
            <person name="Rawat V."/>
            <person name="Mandakova T."/>
            <person name="Maumus F."/>
            <person name="James G.V."/>
            <person name="Nordstroem K.J."/>
            <person name="Becker C."/>
            <person name="Warthmann N."/>
            <person name="Chica C."/>
            <person name="Szarzynska B."/>
            <person name="Zytnicki M."/>
            <person name="Albani M.C."/>
            <person name="Kiefer C."/>
            <person name="Bergonzi S."/>
            <person name="Castaings L."/>
            <person name="Mateos J.L."/>
            <person name="Berns M.C."/>
            <person name="Bujdoso N."/>
            <person name="Piofczyk T."/>
            <person name="de Lorenzo L."/>
            <person name="Barrero-Sicilia C."/>
            <person name="Mateos I."/>
            <person name="Piednoel M."/>
            <person name="Hagmann J."/>
            <person name="Chen-Min-Tao R."/>
            <person name="Iglesias-Fernandez R."/>
            <person name="Schuster S.C."/>
            <person name="Alonso-Blanco C."/>
            <person name="Roudier F."/>
            <person name="Carbonero P."/>
            <person name="Paz-Ares J."/>
            <person name="Davis S.J."/>
            <person name="Pecinka A."/>
            <person name="Quesneville H."/>
            <person name="Colot V."/>
            <person name="Lysak M.A."/>
            <person name="Weigel D."/>
            <person name="Coupland G."/>
            <person name="Schneeberger K."/>
        </authorList>
    </citation>
    <scope>NUCLEOTIDE SEQUENCE [LARGE SCALE GENOMIC DNA]</scope>
    <source>
        <strain evidence="2">cv. Pajares</strain>
    </source>
</reference>
<dbReference type="eggNOG" id="ENOG502RZP7">
    <property type="taxonomic scope" value="Eukaryota"/>
</dbReference>
<evidence type="ECO:0000313" key="2">
    <source>
        <dbReference type="Proteomes" id="UP000029120"/>
    </source>
</evidence>
<proteinExistence type="predicted"/>
<evidence type="ECO:0000313" key="1">
    <source>
        <dbReference type="EMBL" id="KFK45007.1"/>
    </source>
</evidence>
<accession>A0A087HSA5</accession>